<evidence type="ECO:0000313" key="2">
    <source>
        <dbReference type="Proteomes" id="UP000815325"/>
    </source>
</evidence>
<reference evidence="1" key="1">
    <citation type="submission" date="2017-08" db="EMBL/GenBank/DDBJ databases">
        <authorList>
            <person name="Polle J.E."/>
            <person name="Barry K."/>
            <person name="Cushman J."/>
            <person name="Schmutz J."/>
            <person name="Tran D."/>
            <person name="Hathwaick L.T."/>
            <person name="Yim W.C."/>
            <person name="Jenkins J."/>
            <person name="Mckie-Krisberg Z.M."/>
            <person name="Prochnik S."/>
            <person name="Lindquist E."/>
            <person name="Dockter R.B."/>
            <person name="Adam C."/>
            <person name="Molina H."/>
            <person name="Bunkerborg J."/>
            <person name="Jin E."/>
            <person name="Buchheim M."/>
            <person name="Magnuson J."/>
        </authorList>
    </citation>
    <scope>NUCLEOTIDE SEQUENCE</scope>
    <source>
        <strain evidence="1">CCAP 19/18</strain>
    </source>
</reference>
<proteinExistence type="predicted"/>
<organism evidence="1 2">
    <name type="scientific">Dunaliella salina</name>
    <name type="common">Green alga</name>
    <name type="synonym">Protococcus salinus</name>
    <dbReference type="NCBI Taxonomy" id="3046"/>
    <lineage>
        <taxon>Eukaryota</taxon>
        <taxon>Viridiplantae</taxon>
        <taxon>Chlorophyta</taxon>
        <taxon>core chlorophytes</taxon>
        <taxon>Chlorophyceae</taxon>
        <taxon>CS clade</taxon>
        <taxon>Chlamydomonadales</taxon>
        <taxon>Dunaliellaceae</taxon>
        <taxon>Dunaliella</taxon>
    </lineage>
</organism>
<name>A0ABQ7GB92_DUNSA</name>
<gene>
    <name evidence="1" type="ORF">DUNSADRAFT_12499</name>
</gene>
<dbReference type="EMBL" id="MU069915">
    <property type="protein sequence ID" value="KAF5831875.1"/>
    <property type="molecule type" value="Genomic_DNA"/>
</dbReference>
<comment type="caution">
    <text evidence="1">The sequence shown here is derived from an EMBL/GenBank/DDBJ whole genome shotgun (WGS) entry which is preliminary data.</text>
</comment>
<keyword evidence="2" id="KW-1185">Reference proteome</keyword>
<dbReference type="Proteomes" id="UP000815325">
    <property type="component" value="Unassembled WGS sequence"/>
</dbReference>
<protein>
    <submittedName>
        <fullName evidence="1">Uncharacterized protein</fullName>
    </submittedName>
</protein>
<accession>A0ABQ7GB92</accession>
<evidence type="ECO:0000313" key="1">
    <source>
        <dbReference type="EMBL" id="KAF5831875.1"/>
    </source>
</evidence>
<sequence length="138" mass="16532">MWPLQVSARHALKDRVLGQWLRVIALSWSAFALFDDDHIFQLLRRLTEIWCSLAHRRSHQRRWHRTALMTSVPSGSRVSWEAHQWSHQRRRRRVTLMTSVSRQARLAVSRFDWRPCNLVLRQARVSWEADIWWLIAGG</sequence>